<gene>
    <name evidence="1" type="ORF">CP960_08375</name>
</gene>
<organism evidence="1 2">
    <name type="scientific">Malaciobacter halophilus</name>
    <dbReference type="NCBI Taxonomy" id="197482"/>
    <lineage>
        <taxon>Bacteria</taxon>
        <taxon>Pseudomonadati</taxon>
        <taxon>Campylobacterota</taxon>
        <taxon>Epsilonproteobacteria</taxon>
        <taxon>Campylobacterales</taxon>
        <taxon>Arcobacteraceae</taxon>
        <taxon>Malaciobacter</taxon>
    </lineage>
</organism>
<evidence type="ECO:0000313" key="2">
    <source>
        <dbReference type="Proteomes" id="UP000233248"/>
    </source>
</evidence>
<reference evidence="1 2" key="1">
    <citation type="submission" date="2017-09" db="EMBL/GenBank/DDBJ databases">
        <title>Genomics of the genus Arcobacter.</title>
        <authorList>
            <person name="Perez-Cataluna A."/>
            <person name="Figueras M.J."/>
            <person name="Salas-Masso N."/>
        </authorList>
    </citation>
    <scope>NUCLEOTIDE SEQUENCE [LARGE SCALE GENOMIC DNA]</scope>
    <source>
        <strain evidence="1 2">DSM 18005</strain>
    </source>
</reference>
<protein>
    <submittedName>
        <fullName evidence="1">Uncharacterized protein</fullName>
    </submittedName>
</protein>
<dbReference type="EMBL" id="NXIF01000032">
    <property type="protein sequence ID" value="PKI80556.1"/>
    <property type="molecule type" value="Genomic_DNA"/>
</dbReference>
<sequence length="166" mass="19807">MKKKELINKKFDKQNLILTIAKYQIYYQMALGLLVKQTCFDKDEMTKKLEELKLDIDVENVLNVMIKLIDSFCDEKDFEEIFDDNIKLNSLLHALKDFTEQNSDLTNKEKVYNSYKEKIMKDEFFDVKMQLHFDDELEDRAAYWKDLITDNIANEVKQSALKIIEQ</sequence>
<dbReference type="OrthoDB" id="5348645at2"/>
<dbReference type="RefSeq" id="WP_101184966.1">
    <property type="nucleotide sequence ID" value="NZ_CP031218.1"/>
</dbReference>
<dbReference type="Proteomes" id="UP000233248">
    <property type="component" value="Unassembled WGS sequence"/>
</dbReference>
<name>A0A2N1J1Y1_9BACT</name>
<accession>A0A2N1J1Y1</accession>
<proteinExistence type="predicted"/>
<dbReference type="KEGG" id="ahs:AHALO_1705"/>
<dbReference type="AlphaFoldDB" id="A0A2N1J1Y1"/>
<keyword evidence="2" id="KW-1185">Reference proteome</keyword>
<evidence type="ECO:0000313" key="1">
    <source>
        <dbReference type="EMBL" id="PKI80556.1"/>
    </source>
</evidence>
<comment type="caution">
    <text evidence="1">The sequence shown here is derived from an EMBL/GenBank/DDBJ whole genome shotgun (WGS) entry which is preliminary data.</text>
</comment>